<keyword evidence="12" id="KW-1185">Reference proteome</keyword>
<dbReference type="Pfam" id="PF18967">
    <property type="entry name" value="PycTM"/>
    <property type="match status" value="1"/>
</dbReference>
<evidence type="ECO:0000256" key="3">
    <source>
        <dbReference type="ARBA" id="ARBA00022692"/>
    </source>
</evidence>
<proteinExistence type="predicted"/>
<keyword evidence="6" id="KW-0051">Antiviral defense</keyword>
<evidence type="ECO:0000256" key="5">
    <source>
        <dbReference type="ARBA" id="ARBA00022989"/>
    </source>
</evidence>
<keyword evidence="3 9" id="KW-0812">Transmembrane</keyword>
<protein>
    <recommendedName>
        <fullName evidence="10">Pycsar effector protein domain-containing protein</fullName>
    </recommendedName>
</protein>
<comment type="subcellular location">
    <subcellularLocation>
        <location evidence="1">Cell membrane</location>
    </subcellularLocation>
</comment>
<name>A0ABP6RWY9_9PSEU</name>
<feature type="transmembrane region" description="Helical" evidence="9">
    <location>
        <begin position="159"/>
        <end position="180"/>
    </location>
</feature>
<evidence type="ECO:0000256" key="8">
    <source>
        <dbReference type="SAM" id="MobiDB-lite"/>
    </source>
</evidence>
<dbReference type="RefSeq" id="WP_258342430.1">
    <property type="nucleotide sequence ID" value="NZ_BAAAYK010000038.1"/>
</dbReference>
<evidence type="ECO:0000256" key="1">
    <source>
        <dbReference type="ARBA" id="ARBA00004236"/>
    </source>
</evidence>
<keyword evidence="5 9" id="KW-1133">Transmembrane helix</keyword>
<evidence type="ECO:0000256" key="7">
    <source>
        <dbReference type="ARBA" id="ARBA00023136"/>
    </source>
</evidence>
<feature type="domain" description="Pycsar effector protein" evidence="10">
    <location>
        <begin position="30"/>
        <end position="178"/>
    </location>
</feature>
<keyword evidence="7 9" id="KW-0472">Membrane</keyword>
<keyword evidence="4" id="KW-0547">Nucleotide-binding</keyword>
<gene>
    <name evidence="11" type="ORF">GCM10020366_49980</name>
</gene>
<evidence type="ECO:0000313" key="12">
    <source>
        <dbReference type="Proteomes" id="UP001500483"/>
    </source>
</evidence>
<evidence type="ECO:0000256" key="6">
    <source>
        <dbReference type="ARBA" id="ARBA00023118"/>
    </source>
</evidence>
<evidence type="ECO:0000256" key="4">
    <source>
        <dbReference type="ARBA" id="ARBA00022741"/>
    </source>
</evidence>
<accession>A0ABP6RWY9</accession>
<feature type="region of interest" description="Disordered" evidence="8">
    <location>
        <begin position="1"/>
        <end position="23"/>
    </location>
</feature>
<organism evidence="11 12">
    <name type="scientific">Saccharopolyspora gregorii</name>
    <dbReference type="NCBI Taxonomy" id="33914"/>
    <lineage>
        <taxon>Bacteria</taxon>
        <taxon>Bacillati</taxon>
        <taxon>Actinomycetota</taxon>
        <taxon>Actinomycetes</taxon>
        <taxon>Pseudonocardiales</taxon>
        <taxon>Pseudonocardiaceae</taxon>
        <taxon>Saccharopolyspora</taxon>
    </lineage>
</organism>
<comment type="caution">
    <text evidence="11">The sequence shown here is derived from an EMBL/GenBank/DDBJ whole genome shotgun (WGS) entry which is preliminary data.</text>
</comment>
<dbReference type="Proteomes" id="UP001500483">
    <property type="component" value="Unassembled WGS sequence"/>
</dbReference>
<evidence type="ECO:0000313" key="11">
    <source>
        <dbReference type="EMBL" id="GAA3362360.1"/>
    </source>
</evidence>
<evidence type="ECO:0000256" key="9">
    <source>
        <dbReference type="SAM" id="Phobius"/>
    </source>
</evidence>
<keyword evidence="2" id="KW-1003">Cell membrane</keyword>
<dbReference type="InterPro" id="IPR043760">
    <property type="entry name" value="PycTM_dom"/>
</dbReference>
<reference evidence="12" key="1">
    <citation type="journal article" date="2019" name="Int. J. Syst. Evol. Microbiol.">
        <title>The Global Catalogue of Microorganisms (GCM) 10K type strain sequencing project: providing services to taxonomists for standard genome sequencing and annotation.</title>
        <authorList>
            <consortium name="The Broad Institute Genomics Platform"/>
            <consortium name="The Broad Institute Genome Sequencing Center for Infectious Disease"/>
            <person name="Wu L."/>
            <person name="Ma J."/>
        </authorList>
    </citation>
    <scope>NUCLEOTIDE SEQUENCE [LARGE SCALE GENOMIC DNA]</scope>
    <source>
        <strain evidence="12">JCM 9687</strain>
    </source>
</reference>
<sequence length="181" mass="18545">MARRTAPRPAPHPEPATDDHLTPEQELDVALRTAGDFRTWISGADTKAGLLIPALGIGIGGAGNAMSGSHAAALQHGPLRAASLVLLGLLLCGALGALLHLAAVLTPRTGAPAGGANAFAFPSFRPAHGATATELCAQAWQQAEALAQIAATKYRRLRIALHCSCGALLAFLAWTALLAVR</sequence>
<feature type="transmembrane region" description="Helical" evidence="9">
    <location>
        <begin position="84"/>
        <end position="105"/>
    </location>
</feature>
<evidence type="ECO:0000256" key="2">
    <source>
        <dbReference type="ARBA" id="ARBA00022475"/>
    </source>
</evidence>
<dbReference type="EMBL" id="BAAAYK010000038">
    <property type="protein sequence ID" value="GAA3362360.1"/>
    <property type="molecule type" value="Genomic_DNA"/>
</dbReference>
<evidence type="ECO:0000259" key="10">
    <source>
        <dbReference type="Pfam" id="PF18967"/>
    </source>
</evidence>